<evidence type="ECO:0000259" key="2">
    <source>
        <dbReference type="PROSITE" id="PS50177"/>
    </source>
</evidence>
<gene>
    <name evidence="3" type="ORF">CINCED_3A000762</name>
</gene>
<protein>
    <submittedName>
        <fullName evidence="3">Nuclear transport factor 2, eukaryote,NTF2-like domain</fullName>
    </submittedName>
</protein>
<accession>A0A5E4MH01</accession>
<evidence type="ECO:0000313" key="4">
    <source>
        <dbReference type="Proteomes" id="UP000325440"/>
    </source>
</evidence>
<keyword evidence="4" id="KW-1185">Reference proteome</keyword>
<sequence length="1230" mass="138619">MSAAEVGFRFAQHYDSMLNTNPQDAFIIYDKLGDYRTIYEDGTLAIAKKRKELERIVITSVTSSNISVNLLYLETGGHSVEHLLIMVIGERFRYVISMDCRPNRGMLYAIVRSVMQYFSVNQPTQVTTFNVAYDIQENTDNHKIEATSMTQADISNNVAAYNNPLSNTIKINTYNAIKNVQNPTKSILKGVKKITEIATTSQISNDTVMNDANYEKSTNITLVSVRTSASEIGFRFAQIYYATLSTKPENAYLFYNELGEYRTTYEDGTSNKKEQLSFTMSAAEVGFRFAQHYNSMLSFNPQDAFIIYDKLGDNRTIYEDDTSANAKNRKEIERIVITSATSSNISVHLLYLETGGHSVEHLSIMVIGERFRYVFSMDCRPNRGMLYAIVRSVMQYFSVNQPTQVTTFDVGYNIEENTDYHKIEAISMTQADISNNVVTYNDPLRNTIKTNTYNAMTNVKNQPKSILKSVTESTEIASTSQLSNNTVKNDANYEKTANKTFVNVKTRATEVGIRFAQNYYARLTTKPENAYLFYDQFGDYRTIYEDGTSVLVKNRKEIKSVLLNHVTIFDIAVKLITSEPVGGSLEHLVITVTGVRFKHVFFANYRTNRGLRYAIVNSVKQYFFANQQTQVTSIDIGDNIAENTDYPETAGKKQIKISVDITTYNKPSCNARNINTYNTNKIVKNPPMGILKRVTSYTNITDTFIPSRDNLKINPCNAMTIVKNTPRDPLKSVTKSTEIDTTSKQSKDIVNNDANYEKTANKNLVFAKTSATDIGFKFAQFYYAILSTKPQNAYLSYDELGEYRTISEDGTFVLARNWNKIKSALLNPANLSNIFIKSITRQPVSGSLENLLITVTGVRIRHVFIANKRPNRGIGYAIGKSVKQYFPANQKPQVTTFAAGDNIAENANNHEPLEKKQANFLDDIDTNNELSCNAGNINTYNAIKTVKNTPKGVLKRVTIFTEIATAPKHSHYTVNNGTNHEITVISTLEGILKRRSKSTELPNTSKLSHNPVNNNANNEISAKYPRKGILNHVSSSTEIATTSISSCDTVNNDAKQEITANNNSNDVKASATEVGFEFAQRYYATLETEKDLAYLFYEEHGDYRTIYEDGTSVLAKNWEEINNVILSPSTFSDIFVKSITTEPCGGSLDELLITVIGIRFKHQFFVDYRPNREQNYVIVKSVKQYFPEDHPTQDETFAASDIRAENTGNHEPAGKKQEIIFDDIVTHDKP</sequence>
<dbReference type="Gene3D" id="3.10.450.50">
    <property type="match status" value="3"/>
</dbReference>
<dbReference type="EMBL" id="CABPRJ010000540">
    <property type="protein sequence ID" value="VVC30806.1"/>
    <property type="molecule type" value="Genomic_DNA"/>
</dbReference>
<evidence type="ECO:0000256" key="1">
    <source>
        <dbReference type="SAM" id="MobiDB-lite"/>
    </source>
</evidence>
<dbReference type="PROSITE" id="PS50177">
    <property type="entry name" value="NTF2_DOMAIN"/>
    <property type="match status" value="1"/>
</dbReference>
<proteinExistence type="predicted"/>
<feature type="non-terminal residue" evidence="3">
    <location>
        <position position="1230"/>
    </location>
</feature>
<name>A0A5E4MH01_9HEMI</name>
<dbReference type="InterPro" id="IPR032710">
    <property type="entry name" value="NTF2-like_dom_sf"/>
</dbReference>
<reference evidence="3 4" key="1">
    <citation type="submission" date="2019-08" db="EMBL/GenBank/DDBJ databases">
        <authorList>
            <person name="Alioto T."/>
            <person name="Alioto T."/>
            <person name="Gomez Garrido J."/>
        </authorList>
    </citation>
    <scope>NUCLEOTIDE SEQUENCE [LARGE SCALE GENOMIC DNA]</scope>
</reference>
<dbReference type="SUPFAM" id="SSF54427">
    <property type="entry name" value="NTF2-like"/>
    <property type="match status" value="1"/>
</dbReference>
<feature type="region of interest" description="Disordered" evidence="1">
    <location>
        <begin position="997"/>
        <end position="1020"/>
    </location>
</feature>
<dbReference type="AlphaFoldDB" id="A0A5E4MH01"/>
<dbReference type="InterPro" id="IPR018222">
    <property type="entry name" value="Nuclear_transport_factor_2_euk"/>
</dbReference>
<dbReference type="OrthoDB" id="339151at2759"/>
<dbReference type="Proteomes" id="UP000325440">
    <property type="component" value="Unassembled WGS sequence"/>
</dbReference>
<evidence type="ECO:0000313" key="3">
    <source>
        <dbReference type="EMBL" id="VVC30806.1"/>
    </source>
</evidence>
<organism evidence="3 4">
    <name type="scientific">Cinara cedri</name>
    <dbReference type="NCBI Taxonomy" id="506608"/>
    <lineage>
        <taxon>Eukaryota</taxon>
        <taxon>Metazoa</taxon>
        <taxon>Ecdysozoa</taxon>
        <taxon>Arthropoda</taxon>
        <taxon>Hexapoda</taxon>
        <taxon>Insecta</taxon>
        <taxon>Pterygota</taxon>
        <taxon>Neoptera</taxon>
        <taxon>Paraneoptera</taxon>
        <taxon>Hemiptera</taxon>
        <taxon>Sternorrhyncha</taxon>
        <taxon>Aphidomorpha</taxon>
        <taxon>Aphidoidea</taxon>
        <taxon>Aphididae</taxon>
        <taxon>Lachninae</taxon>
        <taxon>Cinara</taxon>
    </lineage>
</organism>
<feature type="domain" description="NTF2" evidence="2">
    <location>
        <begin position="1074"/>
        <end position="1185"/>
    </location>
</feature>
<feature type="compositionally biased region" description="Polar residues" evidence="1">
    <location>
        <begin position="999"/>
        <end position="1020"/>
    </location>
</feature>